<keyword evidence="2" id="KW-1185">Reference proteome</keyword>
<dbReference type="Proteomes" id="UP000265618">
    <property type="component" value="Unassembled WGS sequence"/>
</dbReference>
<accession>A0A9K3D054</accession>
<dbReference type="AlphaFoldDB" id="A0A9K3D054"/>
<name>A0A9K3D054_9EUKA</name>
<evidence type="ECO:0000313" key="2">
    <source>
        <dbReference type="Proteomes" id="UP000265618"/>
    </source>
</evidence>
<comment type="caution">
    <text evidence="1">The sequence shown here is derived from an EMBL/GenBank/DDBJ whole genome shotgun (WGS) entry which is preliminary data.</text>
</comment>
<sequence length="50" mass="5542">MRSFLYFQAVAAALIENAISGLIRLPLLTEVNTFCMVQAVIKVFTGMAMF</sequence>
<evidence type="ECO:0000313" key="1">
    <source>
        <dbReference type="EMBL" id="GIQ85732.1"/>
    </source>
</evidence>
<reference evidence="1 2" key="1">
    <citation type="journal article" date="2018" name="PLoS ONE">
        <title>The draft genome of Kipferlia bialata reveals reductive genome evolution in fornicate parasites.</title>
        <authorList>
            <person name="Tanifuji G."/>
            <person name="Takabayashi S."/>
            <person name="Kume K."/>
            <person name="Takagi M."/>
            <person name="Nakayama T."/>
            <person name="Kamikawa R."/>
            <person name="Inagaki Y."/>
            <person name="Hashimoto T."/>
        </authorList>
    </citation>
    <scope>NUCLEOTIDE SEQUENCE [LARGE SCALE GENOMIC DNA]</scope>
    <source>
        <strain evidence="1">NY0173</strain>
    </source>
</reference>
<protein>
    <submittedName>
        <fullName evidence="1">Uncharacterized protein</fullName>
    </submittedName>
</protein>
<proteinExistence type="predicted"/>
<feature type="non-terminal residue" evidence="1">
    <location>
        <position position="1"/>
    </location>
</feature>
<gene>
    <name evidence="1" type="ORF">KIPB_007450</name>
</gene>
<organism evidence="1 2">
    <name type="scientific">Kipferlia bialata</name>
    <dbReference type="NCBI Taxonomy" id="797122"/>
    <lineage>
        <taxon>Eukaryota</taxon>
        <taxon>Metamonada</taxon>
        <taxon>Carpediemonas-like organisms</taxon>
        <taxon>Kipferlia</taxon>
    </lineage>
</organism>
<dbReference type="EMBL" id="BDIP01002104">
    <property type="protein sequence ID" value="GIQ85732.1"/>
    <property type="molecule type" value="Genomic_DNA"/>
</dbReference>